<sequence>MFVVGAGVFWRHRVGVENRQREASRSRPRLWLQQPRSDRLRLSVKANEKTHNAPPSIVAVQREDSLETSVSHEATRKRSAGTGNGLSQAAAAATSRASVNATQVLHPGDTLVARISDAAPWLALHLATVLWGTQHAVIKSLVDSGFNASVLNMERFGLGIQYIHRFGAGIPACGSVEGRTRSATPKPQRFPLNRRYWRRMLGSWNGAYRAWSLDVSWLCVSICRPGPTRALLEVAFCCILM</sequence>
<organism evidence="2 3">
    <name type="scientific">Cyanidiococcus yangmingshanensis</name>
    <dbReference type="NCBI Taxonomy" id="2690220"/>
    <lineage>
        <taxon>Eukaryota</taxon>
        <taxon>Rhodophyta</taxon>
        <taxon>Bangiophyceae</taxon>
        <taxon>Cyanidiales</taxon>
        <taxon>Cyanidiaceae</taxon>
        <taxon>Cyanidiococcus</taxon>
    </lineage>
</organism>
<feature type="region of interest" description="Disordered" evidence="1">
    <location>
        <begin position="61"/>
        <end position="89"/>
    </location>
</feature>
<evidence type="ECO:0000313" key="3">
    <source>
        <dbReference type="Proteomes" id="UP000530660"/>
    </source>
</evidence>
<comment type="caution">
    <text evidence="2">The sequence shown here is derived from an EMBL/GenBank/DDBJ whole genome shotgun (WGS) entry which is preliminary data.</text>
</comment>
<keyword evidence="3" id="KW-1185">Reference proteome</keyword>
<dbReference type="EMBL" id="VWRR01000013">
    <property type="protein sequence ID" value="KAF6001791.1"/>
    <property type="molecule type" value="Genomic_DNA"/>
</dbReference>
<dbReference type="AlphaFoldDB" id="A0A7J7IHK0"/>
<accession>A0A7J7IHK0</accession>
<reference evidence="2 3" key="1">
    <citation type="journal article" date="2020" name="J. Phycol.">
        <title>Comparative genome analysis reveals Cyanidiococcus gen. nov., a new extremophilic red algal genus sister to Cyanidioschyzon (Cyanidioschyzonaceae, Rhodophyta).</title>
        <authorList>
            <person name="Liu S.-L."/>
            <person name="Chiang Y.-R."/>
            <person name="Yoon H.S."/>
            <person name="Fu H.-Y."/>
        </authorList>
    </citation>
    <scope>NUCLEOTIDE SEQUENCE [LARGE SCALE GENOMIC DNA]</scope>
    <source>
        <strain evidence="2 3">THAL066</strain>
    </source>
</reference>
<dbReference type="Proteomes" id="UP000530660">
    <property type="component" value="Unassembled WGS sequence"/>
</dbReference>
<name>A0A7J7IHK0_9RHOD</name>
<protein>
    <submittedName>
        <fullName evidence="2">Uncharacterized protein</fullName>
    </submittedName>
</protein>
<evidence type="ECO:0000313" key="2">
    <source>
        <dbReference type="EMBL" id="KAF6001791.1"/>
    </source>
</evidence>
<proteinExistence type="predicted"/>
<gene>
    <name evidence="2" type="ORF">F1559_003464</name>
</gene>
<evidence type="ECO:0000256" key="1">
    <source>
        <dbReference type="SAM" id="MobiDB-lite"/>
    </source>
</evidence>